<dbReference type="EMBL" id="UYRU01060322">
    <property type="protein sequence ID" value="VDN14770.1"/>
    <property type="molecule type" value="Genomic_DNA"/>
</dbReference>
<accession>A0A3P7LNA2</accession>
<gene>
    <name evidence="1" type="ORF">DILT_LOCUS10601</name>
</gene>
<name>A0A3P7LNA2_DIBLA</name>
<sequence>MEISGKEDPDCAELVDCWPPPLSHYPCTCRHRDTRQLADFITASSNKRVSEVEARCRAQQSRANRLHPLLYAAPNRDDSEVRFSAIFYESNFHLAPEVMETLCNILNCSERLSASATCLAFRDGRTPLLTSVPFRIASKLCKRVMASPSSISTYPVRPLRVDIVACNIYALEQFFLCFLRWLQRLASEVQPLTPLICNALLGRYVQFSAGATVIGSVSASVTNILSPGEILVEQSLLARYLDQIHAAHGGLRKSMVAVITASLMQEAFYRSVYAIEYIRASWRSHSRAMKSKLLSPALIYH</sequence>
<proteinExistence type="predicted"/>
<dbReference type="Proteomes" id="UP000281553">
    <property type="component" value="Unassembled WGS sequence"/>
</dbReference>
<dbReference type="AlphaFoldDB" id="A0A3P7LNA2"/>
<organism evidence="1 2">
    <name type="scientific">Dibothriocephalus latus</name>
    <name type="common">Fish tapeworm</name>
    <name type="synonym">Diphyllobothrium latum</name>
    <dbReference type="NCBI Taxonomy" id="60516"/>
    <lineage>
        <taxon>Eukaryota</taxon>
        <taxon>Metazoa</taxon>
        <taxon>Spiralia</taxon>
        <taxon>Lophotrochozoa</taxon>
        <taxon>Platyhelminthes</taxon>
        <taxon>Cestoda</taxon>
        <taxon>Eucestoda</taxon>
        <taxon>Diphyllobothriidea</taxon>
        <taxon>Diphyllobothriidae</taxon>
        <taxon>Dibothriocephalus</taxon>
    </lineage>
</organism>
<protein>
    <submittedName>
        <fullName evidence="1">Uncharacterized protein</fullName>
    </submittedName>
</protein>
<evidence type="ECO:0000313" key="1">
    <source>
        <dbReference type="EMBL" id="VDN14770.1"/>
    </source>
</evidence>
<dbReference type="OrthoDB" id="6278451at2759"/>
<reference evidence="1 2" key="1">
    <citation type="submission" date="2018-11" db="EMBL/GenBank/DDBJ databases">
        <authorList>
            <consortium name="Pathogen Informatics"/>
        </authorList>
    </citation>
    <scope>NUCLEOTIDE SEQUENCE [LARGE SCALE GENOMIC DNA]</scope>
</reference>
<keyword evidence="2" id="KW-1185">Reference proteome</keyword>
<evidence type="ECO:0000313" key="2">
    <source>
        <dbReference type="Proteomes" id="UP000281553"/>
    </source>
</evidence>